<dbReference type="Proteomes" id="UP000011083">
    <property type="component" value="Unassembled WGS sequence"/>
</dbReference>
<evidence type="ECO:0000313" key="1">
    <source>
        <dbReference type="EMBL" id="ELR21850.1"/>
    </source>
</evidence>
<evidence type="ECO:0000313" key="2">
    <source>
        <dbReference type="Proteomes" id="UP000011083"/>
    </source>
</evidence>
<organism evidence="1 2">
    <name type="scientific">Acanthamoeba castellanii (strain ATCC 30010 / Neff)</name>
    <dbReference type="NCBI Taxonomy" id="1257118"/>
    <lineage>
        <taxon>Eukaryota</taxon>
        <taxon>Amoebozoa</taxon>
        <taxon>Discosea</taxon>
        <taxon>Longamoebia</taxon>
        <taxon>Centramoebida</taxon>
        <taxon>Acanthamoebidae</taxon>
        <taxon>Acanthamoeba</taxon>
    </lineage>
</organism>
<dbReference type="GeneID" id="14922765"/>
<dbReference type="KEGG" id="acan:ACA1_386790"/>
<dbReference type="RefSeq" id="XP_004347232.1">
    <property type="nucleotide sequence ID" value="XM_004347182.1"/>
</dbReference>
<protein>
    <submittedName>
        <fullName evidence="1">Uncharacterized protein</fullName>
    </submittedName>
</protein>
<accession>L8H9I6</accession>
<name>L8H9I6_ACACF</name>
<reference evidence="1 2" key="1">
    <citation type="journal article" date="2013" name="Genome Biol.">
        <title>Genome of Acanthamoeba castellanii highlights extensive lateral gene transfer and early evolution of tyrosine kinase signaling.</title>
        <authorList>
            <person name="Clarke M."/>
            <person name="Lohan A.J."/>
            <person name="Liu B."/>
            <person name="Lagkouvardos I."/>
            <person name="Roy S."/>
            <person name="Zafar N."/>
            <person name="Bertelli C."/>
            <person name="Schilde C."/>
            <person name="Kianianmomeni A."/>
            <person name="Burglin T.R."/>
            <person name="Frech C."/>
            <person name="Turcotte B."/>
            <person name="Kopec K.O."/>
            <person name="Synnott J.M."/>
            <person name="Choo C."/>
            <person name="Paponov I."/>
            <person name="Finkler A."/>
            <person name="Soon Heng Tan C."/>
            <person name="Hutchins A.P."/>
            <person name="Weinmeier T."/>
            <person name="Rattei T."/>
            <person name="Chu J.S."/>
            <person name="Gimenez G."/>
            <person name="Irimia M."/>
            <person name="Rigden D.J."/>
            <person name="Fitzpatrick D.A."/>
            <person name="Lorenzo-Morales J."/>
            <person name="Bateman A."/>
            <person name="Chiu C.H."/>
            <person name="Tang P."/>
            <person name="Hegemann P."/>
            <person name="Fromm H."/>
            <person name="Raoult D."/>
            <person name="Greub G."/>
            <person name="Miranda-Saavedra D."/>
            <person name="Chen N."/>
            <person name="Nash P."/>
            <person name="Ginger M.L."/>
            <person name="Horn M."/>
            <person name="Schaap P."/>
            <person name="Caler L."/>
            <person name="Loftus B."/>
        </authorList>
    </citation>
    <scope>NUCLEOTIDE SEQUENCE [LARGE SCALE GENOMIC DNA]</scope>
    <source>
        <strain evidence="1 2">Neff</strain>
    </source>
</reference>
<dbReference type="EMBL" id="KB007900">
    <property type="protein sequence ID" value="ELR21850.1"/>
    <property type="molecule type" value="Genomic_DNA"/>
</dbReference>
<dbReference type="AlphaFoldDB" id="L8H9I6"/>
<dbReference type="VEuPathDB" id="AmoebaDB:ACA1_386790"/>
<gene>
    <name evidence="1" type="ORF">ACA1_386790</name>
</gene>
<keyword evidence="2" id="KW-1185">Reference proteome</keyword>
<sequence length="83" mass="9646">MPILQLIKLMDQANKSNLFKLGFYPNHVIGMQAIANTHWMDILPADNITEYPPMHVMSYDLESKLLDTKLKSHNLKLLNWQPL</sequence>
<proteinExistence type="predicted"/>